<keyword evidence="1" id="KW-0472">Membrane</keyword>
<dbReference type="GO" id="GO:0006508">
    <property type="term" value="P:proteolysis"/>
    <property type="evidence" value="ECO:0007669"/>
    <property type="project" value="UniProtKB-KW"/>
</dbReference>
<keyword evidence="2" id="KW-0645">Protease</keyword>
<gene>
    <name evidence="2" type="ORF">CfP315_0817</name>
</gene>
<protein>
    <submittedName>
        <fullName evidence="2">Site-2 protease family protein</fullName>
    </submittedName>
</protein>
<sequence>MFNFWFFRPGLDLLSISSRLTALIVIIVWFFPIHEIVHLWIYNLLNNRKSVFRNINFFELFDPVGSLCMILFNYGWARSIVPWSLIHSRKEKALIAIAGPIFNIVCSVAIGIIYNFFLLFCSFRVLNITWLFRFLSNLMEMNIRLGILNFIPVPPFDAFRVLELFVPRKYLSFFYRNYFLINVSLSFLFLFGFFDTFMMFLDNSIKNVVLMISSLPFIFFRNI</sequence>
<dbReference type="Proteomes" id="UP001337580">
    <property type="component" value="Chromosome"/>
</dbReference>
<proteinExistence type="predicted"/>
<accession>A0AA48I506</accession>
<name>A0AA48I506_9FIRM</name>
<dbReference type="PANTHER" id="PTHR35864">
    <property type="entry name" value="ZINC METALLOPROTEASE MJ0611-RELATED"/>
    <property type="match status" value="1"/>
</dbReference>
<dbReference type="GO" id="GO:0008233">
    <property type="term" value="F:peptidase activity"/>
    <property type="evidence" value="ECO:0007669"/>
    <property type="project" value="UniProtKB-KW"/>
</dbReference>
<dbReference type="EMBL" id="AP027924">
    <property type="protein sequence ID" value="BED92214.1"/>
    <property type="molecule type" value="Genomic_DNA"/>
</dbReference>
<feature type="transmembrane region" description="Helical" evidence="1">
    <location>
        <begin position="20"/>
        <end position="45"/>
    </location>
</feature>
<organism evidence="2">
    <name type="scientific">Candidatus Improbicoccus pseudotrichonymphae</name>
    <dbReference type="NCBI Taxonomy" id="3033792"/>
    <lineage>
        <taxon>Bacteria</taxon>
        <taxon>Bacillati</taxon>
        <taxon>Bacillota</taxon>
        <taxon>Clostridia</taxon>
        <taxon>Candidatus Improbicoccus</taxon>
    </lineage>
</organism>
<dbReference type="PANTHER" id="PTHR35864:SF1">
    <property type="entry name" value="ZINC METALLOPROTEASE YWHC-RELATED"/>
    <property type="match status" value="1"/>
</dbReference>
<feature type="transmembrane region" description="Helical" evidence="1">
    <location>
        <begin position="57"/>
        <end position="77"/>
    </location>
</feature>
<evidence type="ECO:0000313" key="2">
    <source>
        <dbReference type="EMBL" id="BED92214.1"/>
    </source>
</evidence>
<keyword evidence="1" id="KW-0812">Transmembrane</keyword>
<keyword evidence="1" id="KW-1133">Transmembrane helix</keyword>
<feature type="transmembrane region" description="Helical" evidence="1">
    <location>
        <begin position="179"/>
        <end position="201"/>
    </location>
</feature>
<evidence type="ECO:0000256" key="1">
    <source>
        <dbReference type="SAM" id="Phobius"/>
    </source>
</evidence>
<dbReference type="AlphaFoldDB" id="A0AA48I506"/>
<dbReference type="InterPro" id="IPR052348">
    <property type="entry name" value="Metallopeptidase_M50B"/>
</dbReference>
<feature type="transmembrane region" description="Helical" evidence="1">
    <location>
        <begin position="97"/>
        <end position="120"/>
    </location>
</feature>
<reference evidence="2" key="1">
    <citation type="journal article" date="2023" name="ISME J.">
        <title>Emergence of putative energy parasites within Clostridia revealed by genome analysis of a novel endosymbiotic clade.</title>
        <authorList>
            <person name="Takahashi K."/>
            <person name="Kuwahara H."/>
            <person name="Horikawa Y."/>
            <person name="Izawa K."/>
            <person name="Kato D."/>
            <person name="Inagaki T."/>
            <person name="Yuki M."/>
            <person name="Ohkuma M."/>
            <person name="Hongoh Y."/>
        </authorList>
    </citation>
    <scope>NUCLEOTIDE SEQUENCE</scope>
    <source>
        <strain evidence="2">CfP3-15</strain>
    </source>
</reference>
<keyword evidence="2" id="KW-0378">Hydrolase</keyword>
<dbReference type="KEGG" id="ips:CfP315_0817"/>